<gene>
    <name evidence="3" type="ORF">GCM10017566_30430</name>
</gene>
<dbReference type="FunFam" id="3.40.50.720:FF:000084">
    <property type="entry name" value="Short-chain dehydrogenase reductase"/>
    <property type="match status" value="1"/>
</dbReference>
<evidence type="ECO:0000313" key="3">
    <source>
        <dbReference type="EMBL" id="GHF54796.1"/>
    </source>
</evidence>
<name>A0A8H9ISW2_9PSEU</name>
<dbReference type="PRINTS" id="PR00080">
    <property type="entry name" value="SDRFAMILY"/>
</dbReference>
<dbReference type="PANTHER" id="PTHR42760">
    <property type="entry name" value="SHORT-CHAIN DEHYDROGENASES/REDUCTASES FAMILY MEMBER"/>
    <property type="match status" value="1"/>
</dbReference>
<dbReference type="OrthoDB" id="286404at2"/>
<evidence type="ECO:0008006" key="5">
    <source>
        <dbReference type="Google" id="ProtNLM"/>
    </source>
</evidence>
<dbReference type="GO" id="GO:0016616">
    <property type="term" value="F:oxidoreductase activity, acting on the CH-OH group of donors, NAD or NADP as acceptor"/>
    <property type="evidence" value="ECO:0007669"/>
    <property type="project" value="TreeGrafter"/>
</dbReference>
<dbReference type="PANTHER" id="PTHR42760:SF123">
    <property type="entry name" value="OXIDOREDUCTASE"/>
    <property type="match status" value="1"/>
</dbReference>
<dbReference type="CDD" id="cd05233">
    <property type="entry name" value="SDR_c"/>
    <property type="match status" value="1"/>
</dbReference>
<reference evidence="3" key="2">
    <citation type="submission" date="2020-09" db="EMBL/GenBank/DDBJ databases">
        <authorList>
            <person name="Sun Q."/>
            <person name="Zhou Y."/>
        </authorList>
    </citation>
    <scope>NUCLEOTIDE SEQUENCE</scope>
    <source>
        <strain evidence="3">CGMCC 4.7679</strain>
    </source>
</reference>
<comment type="caution">
    <text evidence="3">The sequence shown here is derived from an EMBL/GenBank/DDBJ whole genome shotgun (WGS) entry which is preliminary data.</text>
</comment>
<protein>
    <recommendedName>
        <fullName evidence="5">SDR family oxidoreductase</fullName>
    </recommendedName>
</protein>
<comment type="similarity">
    <text evidence="1">Belongs to the short-chain dehydrogenases/reductases (SDR) family.</text>
</comment>
<dbReference type="EMBL" id="BNAV01000003">
    <property type="protein sequence ID" value="GHF54796.1"/>
    <property type="molecule type" value="Genomic_DNA"/>
</dbReference>
<dbReference type="PRINTS" id="PR00081">
    <property type="entry name" value="GDHRDH"/>
</dbReference>
<keyword evidence="4" id="KW-1185">Reference proteome</keyword>
<proteinExistence type="inferred from homology"/>
<keyword evidence="2" id="KW-0560">Oxidoreductase</keyword>
<dbReference type="SUPFAM" id="SSF51735">
    <property type="entry name" value="NAD(P)-binding Rossmann-fold domains"/>
    <property type="match status" value="1"/>
</dbReference>
<reference evidence="3" key="1">
    <citation type="journal article" date="2014" name="Int. J. Syst. Evol. Microbiol.">
        <title>Complete genome sequence of Corynebacterium casei LMG S-19264T (=DSM 44701T), isolated from a smear-ripened cheese.</title>
        <authorList>
            <consortium name="US DOE Joint Genome Institute (JGI-PGF)"/>
            <person name="Walter F."/>
            <person name="Albersmeier A."/>
            <person name="Kalinowski J."/>
            <person name="Ruckert C."/>
        </authorList>
    </citation>
    <scope>NUCLEOTIDE SEQUENCE</scope>
    <source>
        <strain evidence="3">CGMCC 4.7679</strain>
    </source>
</reference>
<evidence type="ECO:0000313" key="4">
    <source>
        <dbReference type="Proteomes" id="UP000658656"/>
    </source>
</evidence>
<dbReference type="InterPro" id="IPR036291">
    <property type="entry name" value="NAD(P)-bd_dom_sf"/>
</dbReference>
<evidence type="ECO:0000256" key="2">
    <source>
        <dbReference type="ARBA" id="ARBA00023002"/>
    </source>
</evidence>
<dbReference type="Proteomes" id="UP000658656">
    <property type="component" value="Unassembled WGS sequence"/>
</dbReference>
<dbReference type="InterPro" id="IPR002347">
    <property type="entry name" value="SDR_fam"/>
</dbReference>
<evidence type="ECO:0000256" key="1">
    <source>
        <dbReference type="ARBA" id="ARBA00006484"/>
    </source>
</evidence>
<dbReference type="AlphaFoldDB" id="A0A8H9ISW2"/>
<organism evidence="3 4">
    <name type="scientific">Amycolatopsis bartoniae</name>
    <dbReference type="NCBI Taxonomy" id="941986"/>
    <lineage>
        <taxon>Bacteria</taxon>
        <taxon>Bacillati</taxon>
        <taxon>Actinomycetota</taxon>
        <taxon>Actinomycetes</taxon>
        <taxon>Pseudonocardiales</taxon>
        <taxon>Pseudonocardiaceae</taxon>
        <taxon>Amycolatopsis</taxon>
    </lineage>
</organism>
<sequence length="260" mass="27567">MLSSPRVAVITGARQGIGRRIAEKLAFDRWAVALVDRVDPAATLDSVRDKGGEAAAFRCDVSDERAVGELAEAVHARFGDVEALVNNAGISLIAPAEDTTAEQWRRVLDVNLTAPFLLCRAFSGPMLHRRSGSIVNIASICGLRAVPDRVAYNASKHGLVGLTRSLAVEWGGRGVRANAVCPSWVATEMDAADKAGGAYTDSDITDRVPLARFASPDDIAEAVAFLADAGRSGYVNGTALSVDGGWHTDASWRALRLAKR</sequence>
<dbReference type="GO" id="GO:0030497">
    <property type="term" value="P:fatty acid elongation"/>
    <property type="evidence" value="ECO:0007669"/>
    <property type="project" value="TreeGrafter"/>
</dbReference>
<dbReference type="Gene3D" id="3.40.50.720">
    <property type="entry name" value="NAD(P)-binding Rossmann-like Domain"/>
    <property type="match status" value="1"/>
</dbReference>
<dbReference type="Pfam" id="PF13561">
    <property type="entry name" value="adh_short_C2"/>
    <property type="match status" value="1"/>
</dbReference>
<dbReference type="InterPro" id="IPR020904">
    <property type="entry name" value="Sc_DH/Rdtase_CS"/>
</dbReference>
<accession>A0A8H9ISW2</accession>
<dbReference type="RefSeq" id="WP_145935415.1">
    <property type="nucleotide sequence ID" value="NZ_BNAV01000003.1"/>
</dbReference>
<dbReference type="PROSITE" id="PS00061">
    <property type="entry name" value="ADH_SHORT"/>
    <property type="match status" value="1"/>
</dbReference>